<dbReference type="RefSeq" id="WP_176009934.1">
    <property type="nucleotide sequence ID" value="NZ_CP041372.2"/>
</dbReference>
<reference evidence="3" key="1">
    <citation type="submission" date="2019-07" db="EMBL/GenBank/DDBJ databases">
        <title>Bacillus alkalisoli sp. nov. isolated from saline soil.</title>
        <authorList>
            <person name="Sun J.-Q."/>
            <person name="Xu L."/>
        </authorList>
    </citation>
    <scope>NUCLEOTIDE SEQUENCE [LARGE SCALE GENOMIC DNA]</scope>
    <source>
        <strain evidence="3">M4U3P1</strain>
    </source>
</reference>
<evidence type="ECO:0000256" key="1">
    <source>
        <dbReference type="SAM" id="Coils"/>
    </source>
</evidence>
<keyword evidence="3" id="KW-1185">Reference proteome</keyword>
<keyword evidence="1" id="KW-0175">Coiled coil</keyword>
<protein>
    <submittedName>
        <fullName evidence="2">Uncharacterized protein</fullName>
    </submittedName>
</protein>
<dbReference type="EMBL" id="CP041372">
    <property type="protein sequence ID" value="QKS71952.1"/>
    <property type="molecule type" value="Genomic_DNA"/>
</dbReference>
<sequence>MTEFTYSNETQAKIDAIKTELAEFKAEKEEHEQKLADIDAQIEEKQHATAAESDANKQLQLIEEIERLQKLRGILVEKAPVAKENAEERKGVVLEADREFYQFRKKIADDLASEIKDLSREIELRALKIQDLSNEARRKILDTSSDCGLGLIDKHLGSLYMRYSGTNTGLARVYTPKISMLGTSQFLDALHRGQRFHTKNEVK</sequence>
<organism evidence="2 3">
    <name type="scientific">Paenalkalicoccus suaedae</name>
    <dbReference type="NCBI Taxonomy" id="2592382"/>
    <lineage>
        <taxon>Bacteria</taxon>
        <taxon>Bacillati</taxon>
        <taxon>Bacillota</taxon>
        <taxon>Bacilli</taxon>
        <taxon>Bacillales</taxon>
        <taxon>Bacillaceae</taxon>
        <taxon>Paenalkalicoccus</taxon>
    </lineage>
</organism>
<dbReference type="KEGG" id="psua:FLK61_35380"/>
<dbReference type="Proteomes" id="UP000318138">
    <property type="component" value="Chromosome"/>
</dbReference>
<name>A0A859FH22_9BACI</name>
<dbReference type="AlphaFoldDB" id="A0A859FH22"/>
<proteinExistence type="predicted"/>
<evidence type="ECO:0000313" key="2">
    <source>
        <dbReference type="EMBL" id="QKS71952.1"/>
    </source>
</evidence>
<feature type="coiled-coil region" evidence="1">
    <location>
        <begin position="7"/>
        <end position="48"/>
    </location>
</feature>
<accession>A0A859FH22</accession>
<gene>
    <name evidence="2" type="ORF">FLK61_35380</name>
</gene>
<evidence type="ECO:0000313" key="3">
    <source>
        <dbReference type="Proteomes" id="UP000318138"/>
    </source>
</evidence>